<protein>
    <submittedName>
        <fullName evidence="1">Uncharacterized protein</fullName>
    </submittedName>
</protein>
<comment type="caution">
    <text evidence="1">The sequence shown here is derived from an EMBL/GenBank/DDBJ whole genome shotgun (WGS) entry which is preliminary data.</text>
</comment>
<evidence type="ECO:0000313" key="2">
    <source>
        <dbReference type="Proteomes" id="UP000823674"/>
    </source>
</evidence>
<reference evidence="1 2" key="1">
    <citation type="submission" date="2021-03" db="EMBL/GenBank/DDBJ databases">
        <authorList>
            <person name="King G.J."/>
            <person name="Bancroft I."/>
            <person name="Baten A."/>
            <person name="Bloomfield J."/>
            <person name="Borpatragohain P."/>
            <person name="He Z."/>
            <person name="Irish N."/>
            <person name="Irwin J."/>
            <person name="Liu K."/>
            <person name="Mauleon R.P."/>
            <person name="Moore J."/>
            <person name="Morris R."/>
            <person name="Ostergaard L."/>
            <person name="Wang B."/>
            <person name="Wells R."/>
        </authorList>
    </citation>
    <scope>NUCLEOTIDE SEQUENCE [LARGE SCALE GENOMIC DNA]</scope>
    <source>
        <strain evidence="1">R-o-18</strain>
        <tissue evidence="1">Leaf</tissue>
    </source>
</reference>
<sequence>MITQSRLPGIFNNFLYHKMQATSPPAKESRRSTRPFTITLQAIVYGHKEKPCRNLHKYHSTDT</sequence>
<gene>
    <name evidence="1" type="primary">A10g507250.1_BraROA</name>
    <name evidence="1" type="ORF">IGI04_042080</name>
</gene>
<keyword evidence="2" id="KW-1185">Reference proteome</keyword>
<accession>A0ABQ7KSQ3</accession>
<dbReference type="Proteomes" id="UP000823674">
    <property type="component" value="Chromosome A10"/>
</dbReference>
<dbReference type="EMBL" id="JADBGQ010000010">
    <property type="protein sequence ID" value="KAG5377484.1"/>
    <property type="molecule type" value="Genomic_DNA"/>
</dbReference>
<organism evidence="1 2">
    <name type="scientific">Brassica rapa subsp. trilocularis</name>
    <dbReference type="NCBI Taxonomy" id="1813537"/>
    <lineage>
        <taxon>Eukaryota</taxon>
        <taxon>Viridiplantae</taxon>
        <taxon>Streptophyta</taxon>
        <taxon>Embryophyta</taxon>
        <taxon>Tracheophyta</taxon>
        <taxon>Spermatophyta</taxon>
        <taxon>Magnoliopsida</taxon>
        <taxon>eudicotyledons</taxon>
        <taxon>Gunneridae</taxon>
        <taxon>Pentapetalae</taxon>
        <taxon>rosids</taxon>
        <taxon>malvids</taxon>
        <taxon>Brassicales</taxon>
        <taxon>Brassicaceae</taxon>
        <taxon>Brassiceae</taxon>
        <taxon>Brassica</taxon>
    </lineage>
</organism>
<proteinExistence type="predicted"/>
<name>A0ABQ7KSQ3_BRACM</name>
<evidence type="ECO:0000313" key="1">
    <source>
        <dbReference type="EMBL" id="KAG5377484.1"/>
    </source>
</evidence>